<proteinExistence type="predicted"/>
<dbReference type="AlphaFoldDB" id="A0A1V3WID7"/>
<sequence length="37" mass="3878">MRQRRPACRGTVVITGGTGMAGAALARHVVSRLRVAT</sequence>
<comment type="caution">
    <text evidence="1">The sequence shown here is derived from an EMBL/GenBank/DDBJ whole genome shotgun (WGS) entry which is preliminary data.</text>
</comment>
<evidence type="ECO:0000313" key="1">
    <source>
        <dbReference type="EMBL" id="OOK66754.1"/>
    </source>
</evidence>
<dbReference type="Gene3D" id="3.40.50.720">
    <property type="entry name" value="NAD(P)-binding Rossmann-like Domain"/>
    <property type="match status" value="1"/>
</dbReference>
<dbReference type="Proteomes" id="UP000189229">
    <property type="component" value="Unassembled WGS sequence"/>
</dbReference>
<reference evidence="1 2" key="1">
    <citation type="submission" date="2017-02" db="EMBL/GenBank/DDBJ databases">
        <title>Complete genome sequences of Mycobacterium kansasii strains isolated from rhesus macaques.</title>
        <authorList>
            <person name="Panda A."/>
            <person name="Nagaraj S."/>
            <person name="Zhao X."/>
            <person name="Tettelin H."/>
            <person name="Detolla L.J."/>
        </authorList>
    </citation>
    <scope>NUCLEOTIDE SEQUENCE [LARGE SCALE GENOMIC DNA]</scope>
    <source>
        <strain evidence="1 2">11-3813</strain>
    </source>
</reference>
<accession>A0A1V3WID7</accession>
<organism evidence="1 2">
    <name type="scientific">Mycobacterium kansasii</name>
    <dbReference type="NCBI Taxonomy" id="1768"/>
    <lineage>
        <taxon>Bacteria</taxon>
        <taxon>Bacillati</taxon>
        <taxon>Actinomycetota</taxon>
        <taxon>Actinomycetes</taxon>
        <taxon>Mycobacteriales</taxon>
        <taxon>Mycobacteriaceae</taxon>
        <taxon>Mycobacterium</taxon>
    </lineage>
</organism>
<name>A0A1V3WID7_MYCKA</name>
<gene>
    <name evidence="1" type="ORF">BZL30_8023</name>
</gene>
<evidence type="ECO:0008006" key="3">
    <source>
        <dbReference type="Google" id="ProtNLM"/>
    </source>
</evidence>
<dbReference type="EMBL" id="MVBM01000009">
    <property type="protein sequence ID" value="OOK66754.1"/>
    <property type="molecule type" value="Genomic_DNA"/>
</dbReference>
<evidence type="ECO:0000313" key="2">
    <source>
        <dbReference type="Proteomes" id="UP000189229"/>
    </source>
</evidence>
<protein>
    <recommendedName>
        <fullName evidence="3">Short chain dehydrogenase family protein</fullName>
    </recommendedName>
</protein>